<gene>
    <name evidence="1" type="ORF">BLEM_1854</name>
</gene>
<dbReference type="InterPro" id="IPR029033">
    <property type="entry name" value="His_PPase_superfam"/>
</dbReference>
<dbReference type="OrthoDB" id="9810154at2"/>
<dbReference type="SUPFAM" id="SSF53254">
    <property type="entry name" value="Phosphoglycerate mutase-like"/>
    <property type="match status" value="1"/>
</dbReference>
<dbReference type="STRING" id="1603886.GCA_001895165_01788"/>
<dbReference type="RefSeq" id="WP_072726649.1">
    <property type="nucleotide sequence ID" value="NZ_BDIS01000025.1"/>
</dbReference>
<dbReference type="InterPro" id="IPR013078">
    <property type="entry name" value="His_Pase_superF_clade-1"/>
</dbReference>
<accession>A0A261FME9</accession>
<evidence type="ECO:0000313" key="2">
    <source>
        <dbReference type="Proteomes" id="UP000216352"/>
    </source>
</evidence>
<reference evidence="1 2" key="1">
    <citation type="journal article" date="2017" name="BMC Genomics">
        <title>Comparative genomic and phylogenomic analyses of the Bifidobacteriaceae family.</title>
        <authorList>
            <person name="Lugli G.A."/>
            <person name="Milani C."/>
            <person name="Turroni F."/>
            <person name="Duranti S."/>
            <person name="Mancabelli L."/>
            <person name="Mangifesta M."/>
            <person name="Ferrario C."/>
            <person name="Modesto M."/>
            <person name="Mattarelli P."/>
            <person name="Jiri K."/>
            <person name="van Sinderen D."/>
            <person name="Ventura M."/>
        </authorList>
    </citation>
    <scope>NUCLEOTIDE SEQUENCE [LARGE SCALE GENOMIC DNA]</scope>
    <source>
        <strain evidence="1 2">DSM 28807</strain>
    </source>
</reference>
<protein>
    <submittedName>
        <fullName evidence="1">Phosphohistidine phosphatase</fullName>
    </submittedName>
</protein>
<keyword evidence="2" id="KW-1185">Reference proteome</keyword>
<dbReference type="AlphaFoldDB" id="A0A261FME9"/>
<proteinExistence type="predicted"/>
<dbReference type="Pfam" id="PF00300">
    <property type="entry name" value="His_Phos_1"/>
    <property type="match status" value="1"/>
</dbReference>
<dbReference type="CDD" id="cd07067">
    <property type="entry name" value="HP_PGM_like"/>
    <property type="match status" value="1"/>
</dbReference>
<dbReference type="Gene3D" id="3.40.50.1240">
    <property type="entry name" value="Phosphoglycerate mutase-like"/>
    <property type="match status" value="1"/>
</dbReference>
<name>A0A261FME9_9BIFI</name>
<sequence length="185" mass="20213">MGVNVSKVAKKAKNYKHVLLLMRHAKAEPFNPDGDRSREITDKGLKQAKKVAKGLVGMKLMPGRIACSAATRGTQTLERMLKTFGDEPTVDYRQSLYDGGMQSIFDELAHTKPKTRVLMVLGHEPTVSICSQWLASSDSDPAALDLLNLGVSPASVVVFASNKPFDQWQTHSGDLLAVITAKDFD</sequence>
<dbReference type="EMBL" id="MWWX01000017">
    <property type="protein sequence ID" value="OZG60165.1"/>
    <property type="molecule type" value="Genomic_DNA"/>
</dbReference>
<evidence type="ECO:0000313" key="1">
    <source>
        <dbReference type="EMBL" id="OZG60165.1"/>
    </source>
</evidence>
<dbReference type="Proteomes" id="UP000216352">
    <property type="component" value="Unassembled WGS sequence"/>
</dbReference>
<organism evidence="1 2">
    <name type="scientific">Bifidobacterium lemurum</name>
    <dbReference type="NCBI Taxonomy" id="1603886"/>
    <lineage>
        <taxon>Bacteria</taxon>
        <taxon>Bacillati</taxon>
        <taxon>Actinomycetota</taxon>
        <taxon>Actinomycetes</taxon>
        <taxon>Bifidobacteriales</taxon>
        <taxon>Bifidobacteriaceae</taxon>
        <taxon>Bifidobacterium</taxon>
    </lineage>
</organism>
<comment type="caution">
    <text evidence="1">The sequence shown here is derived from an EMBL/GenBank/DDBJ whole genome shotgun (WGS) entry which is preliminary data.</text>
</comment>